<keyword evidence="7" id="KW-0472">Membrane</keyword>
<dbReference type="PANTHER" id="PTHR38340">
    <property type="entry name" value="S-LAYER PROTEIN"/>
    <property type="match status" value="1"/>
</dbReference>
<dbReference type="Pfam" id="PF00353">
    <property type="entry name" value="HemolysinCabind"/>
    <property type="match status" value="6"/>
</dbReference>
<reference evidence="9" key="2">
    <citation type="submission" date="2015-01" db="EMBL/GenBank/DDBJ databases">
        <title>Complete genome sequence of Methylobacterium aquaticum strain 22A.</title>
        <authorList>
            <person name="Tani A."/>
            <person name="Ogura Y."/>
            <person name="Hayashi T."/>
        </authorList>
    </citation>
    <scope>NUCLEOTIDE SEQUENCE [LARGE SCALE GENOMIC DNA]</scope>
    <source>
        <strain evidence="9">MA-22A</strain>
        <plasmid evidence="9">Plasmid pMaq22A_1p DNA</plasmid>
    </source>
</reference>
<dbReference type="PROSITE" id="PS00330">
    <property type="entry name" value="HEMOLYSIN_CALCIUM"/>
    <property type="match status" value="4"/>
</dbReference>
<keyword evidence="5" id="KW-0677">Repeat</keyword>
<evidence type="ECO:0000256" key="7">
    <source>
        <dbReference type="ARBA" id="ARBA00023136"/>
    </source>
</evidence>
<evidence type="ECO:0000313" key="9">
    <source>
        <dbReference type="Proteomes" id="UP000061432"/>
    </source>
</evidence>
<dbReference type="PRINTS" id="PR00313">
    <property type="entry name" value="CABNDNGRPT"/>
</dbReference>
<sequence length="475" mass="49014">MSHRSHHQVPANDHSVQEDFGDYRLLIGERDPDAYPGTGQMDIAFGRGGSDYLAGRGQDDDLQGGKGNDVLLGGAGMDHLDGGKGNDVLIGGGAADALRGAEGNDYLNEGVGHGDLEGGPGNDILTGGPGGDAFVISPDSGNDVITDFSAGPGILDHLAVRDLAPEDLRFQDTSAGVKISWDVTGGEGSVLLAGVRKTDLAQDDFMFTDDRMLIQPTSADADHVTALSYAKDEGFNLGAPNPGSDTGSANTFRFDEFNVREGSSQADTFQGTGERDYYFGLGGNDLLFGAAGDDDLRGDAGDDVLDGGAGQDDLRGGAGSDRLYGGDQADNLMGEDGNDKLYAGAGHDMLDGGKGNDELNGGDGADAFIVGPDTGNDVVTGGFDAGPGAFDHIAFRDILPSQVTVADGVSAHDDGHTGLLVSWQTDQGNGSIFLEGLTKSQMAQDDFMFNADDGRAGAFVNDPAITSVCSQLIFQ</sequence>
<dbReference type="GO" id="GO:0005509">
    <property type="term" value="F:calcium ion binding"/>
    <property type="evidence" value="ECO:0007669"/>
    <property type="project" value="InterPro"/>
</dbReference>
<dbReference type="InterPro" id="IPR018511">
    <property type="entry name" value="Hemolysin-typ_Ca-bd_CS"/>
</dbReference>
<evidence type="ECO:0000256" key="2">
    <source>
        <dbReference type="ARBA" id="ARBA00004613"/>
    </source>
</evidence>
<dbReference type="AlphaFoldDB" id="A0A0C6F9B1"/>
<keyword evidence="6" id="KW-0843">Virulence</keyword>
<evidence type="ECO:0000256" key="3">
    <source>
        <dbReference type="ARBA" id="ARBA00022525"/>
    </source>
</evidence>
<keyword evidence="3" id="KW-0964">Secreted</keyword>
<dbReference type="PATRIC" id="fig|270351.10.peg.6445"/>
<dbReference type="KEGG" id="maqu:Maq22A_1p35770"/>
<dbReference type="GO" id="GO:0090729">
    <property type="term" value="F:toxin activity"/>
    <property type="evidence" value="ECO:0007669"/>
    <property type="project" value="UniProtKB-KW"/>
</dbReference>
<dbReference type="OrthoDB" id="7234196at2"/>
<comment type="subcellular location">
    <subcellularLocation>
        <location evidence="1">Membrane</location>
    </subcellularLocation>
    <subcellularLocation>
        <location evidence="2">Secreted</location>
    </subcellularLocation>
</comment>
<protein>
    <submittedName>
        <fullName evidence="8">Hemolysin-type calcium-binding region</fullName>
    </submittedName>
</protein>
<dbReference type="SUPFAM" id="SSF51120">
    <property type="entry name" value="beta-Roll"/>
    <property type="match status" value="2"/>
</dbReference>
<dbReference type="InterPro" id="IPR003995">
    <property type="entry name" value="RTX_toxin_determinant-A"/>
</dbReference>
<evidence type="ECO:0000256" key="4">
    <source>
        <dbReference type="ARBA" id="ARBA00022656"/>
    </source>
</evidence>
<dbReference type="InterPro" id="IPR001343">
    <property type="entry name" value="Hemolysn_Ca-bd"/>
</dbReference>
<dbReference type="InterPro" id="IPR011049">
    <property type="entry name" value="Serralysin-like_metalloprot_C"/>
</dbReference>
<evidence type="ECO:0000313" key="8">
    <source>
        <dbReference type="EMBL" id="BAQ49376.1"/>
    </source>
</evidence>
<name>A0A0C6F9B1_9HYPH</name>
<evidence type="ECO:0000256" key="5">
    <source>
        <dbReference type="ARBA" id="ARBA00022737"/>
    </source>
</evidence>
<organism evidence="8 9">
    <name type="scientific">Methylobacterium aquaticum</name>
    <dbReference type="NCBI Taxonomy" id="270351"/>
    <lineage>
        <taxon>Bacteria</taxon>
        <taxon>Pseudomonadati</taxon>
        <taxon>Pseudomonadota</taxon>
        <taxon>Alphaproteobacteria</taxon>
        <taxon>Hyphomicrobiales</taxon>
        <taxon>Methylobacteriaceae</taxon>
        <taxon>Methylobacterium</taxon>
    </lineage>
</organism>
<dbReference type="Gene3D" id="2.150.10.10">
    <property type="entry name" value="Serralysin-like metalloprotease, C-terminal"/>
    <property type="match status" value="3"/>
</dbReference>
<dbReference type="PANTHER" id="PTHR38340:SF1">
    <property type="entry name" value="S-LAYER PROTEIN"/>
    <property type="match status" value="1"/>
</dbReference>
<dbReference type="RefSeq" id="WP_060850437.1">
    <property type="nucleotide sequence ID" value="NZ_AP014705.1"/>
</dbReference>
<dbReference type="GO" id="GO:0005576">
    <property type="term" value="C:extracellular region"/>
    <property type="evidence" value="ECO:0007669"/>
    <property type="project" value="UniProtKB-SubCell"/>
</dbReference>
<accession>A0A0C6F9B1</accession>
<dbReference type="InterPro" id="IPR050557">
    <property type="entry name" value="RTX_toxin/Mannuronan_C5-epim"/>
</dbReference>
<keyword evidence="4" id="KW-0800">Toxin</keyword>
<evidence type="ECO:0000256" key="1">
    <source>
        <dbReference type="ARBA" id="ARBA00004370"/>
    </source>
</evidence>
<evidence type="ECO:0000256" key="6">
    <source>
        <dbReference type="ARBA" id="ARBA00023026"/>
    </source>
</evidence>
<reference evidence="8 9" key="1">
    <citation type="journal article" date="2015" name="Genome Announc.">
        <title>Complete Genome Sequence of Methylobacterium aquaticum Strain 22A, Isolated from Racomitrium japonicum Moss.</title>
        <authorList>
            <person name="Tani A."/>
            <person name="Ogura Y."/>
            <person name="Hayashi T."/>
            <person name="Kimbara K."/>
        </authorList>
    </citation>
    <scope>NUCLEOTIDE SEQUENCE [LARGE SCALE GENOMIC DNA]</scope>
    <source>
        <strain evidence="8 9">MA-22A</strain>
        <plasmid evidence="9">Plasmid pMaq22A_1p DNA</plasmid>
    </source>
</reference>
<keyword evidence="8" id="KW-0614">Plasmid</keyword>
<geneLocation type="plasmid" evidence="9">
    <name>pMaq22A_1p DNA</name>
</geneLocation>
<dbReference type="EMBL" id="AP014705">
    <property type="protein sequence ID" value="BAQ49376.1"/>
    <property type="molecule type" value="Genomic_DNA"/>
</dbReference>
<proteinExistence type="predicted"/>
<gene>
    <name evidence="8" type="ORF">Maq22A_1p35770</name>
</gene>
<dbReference type="Proteomes" id="UP000061432">
    <property type="component" value="Plasmid pMaq22A_1p"/>
</dbReference>
<dbReference type="PRINTS" id="PR01488">
    <property type="entry name" value="RTXTOXINA"/>
</dbReference>
<dbReference type="GO" id="GO:0016020">
    <property type="term" value="C:membrane"/>
    <property type="evidence" value="ECO:0007669"/>
    <property type="project" value="UniProtKB-SubCell"/>
</dbReference>